<accession>W9VB78</accession>
<organism evidence="11 12">
    <name type="scientific">Imhoffiella purpurea</name>
    <dbReference type="NCBI Taxonomy" id="1249627"/>
    <lineage>
        <taxon>Bacteria</taxon>
        <taxon>Pseudomonadati</taxon>
        <taxon>Pseudomonadota</taxon>
        <taxon>Gammaproteobacteria</taxon>
        <taxon>Chromatiales</taxon>
        <taxon>Chromatiaceae</taxon>
        <taxon>Imhoffiella</taxon>
    </lineage>
</organism>
<keyword evidence="12" id="KW-1185">Reference proteome</keyword>
<dbReference type="PANTHER" id="PTHR30561:SF0">
    <property type="entry name" value="GUANIDINIUM EXPORTER"/>
    <property type="match status" value="1"/>
</dbReference>
<dbReference type="RefSeq" id="WP_043755494.1">
    <property type="nucleotide sequence ID" value="NZ_AONC01000045.1"/>
</dbReference>
<evidence type="ECO:0000256" key="10">
    <source>
        <dbReference type="SAM" id="Phobius"/>
    </source>
</evidence>
<evidence type="ECO:0000256" key="3">
    <source>
        <dbReference type="ARBA" id="ARBA00022475"/>
    </source>
</evidence>
<evidence type="ECO:0000256" key="5">
    <source>
        <dbReference type="ARBA" id="ARBA00022989"/>
    </source>
</evidence>
<evidence type="ECO:0000313" key="12">
    <source>
        <dbReference type="Proteomes" id="UP000019460"/>
    </source>
</evidence>
<keyword evidence="3" id="KW-1003">Cell membrane</keyword>
<feature type="transmembrane region" description="Helical" evidence="10">
    <location>
        <begin position="61"/>
        <end position="80"/>
    </location>
</feature>
<comment type="subcellular location">
    <subcellularLocation>
        <location evidence="1 9">Cell membrane</location>
        <topology evidence="1 9">Multi-pass membrane protein</topology>
    </subcellularLocation>
</comment>
<evidence type="ECO:0000256" key="1">
    <source>
        <dbReference type="ARBA" id="ARBA00004651"/>
    </source>
</evidence>
<gene>
    <name evidence="11" type="ORF">D779_2882</name>
</gene>
<dbReference type="OrthoDB" id="9808638at2"/>
<sequence>MAWTYLIIAGIFEWGWPVGLKLGLAESGLRWGWIGFSAVCMVASGALLLMAQKDIPMGTAYAVWTGIGAVGTFVLGLLLFGEPATLARFFFVGLILIGIIGLKFVSAH</sequence>
<dbReference type="InterPro" id="IPR000390">
    <property type="entry name" value="Small_drug/metabolite_transptr"/>
</dbReference>
<evidence type="ECO:0000256" key="8">
    <source>
        <dbReference type="ARBA" id="ARBA00039168"/>
    </source>
</evidence>
<dbReference type="Gene3D" id="1.10.3730.20">
    <property type="match status" value="1"/>
</dbReference>
<dbReference type="STRING" id="1249627.D779_2882"/>
<proteinExistence type="inferred from homology"/>
<evidence type="ECO:0000256" key="2">
    <source>
        <dbReference type="ARBA" id="ARBA00022448"/>
    </source>
</evidence>
<dbReference type="Pfam" id="PF00893">
    <property type="entry name" value="Multi_Drug_Res"/>
    <property type="match status" value="1"/>
</dbReference>
<evidence type="ECO:0000256" key="4">
    <source>
        <dbReference type="ARBA" id="ARBA00022692"/>
    </source>
</evidence>
<dbReference type="PATRIC" id="fig|1249627.3.peg.3048"/>
<feature type="transmembrane region" description="Helical" evidence="10">
    <location>
        <begin position="86"/>
        <end position="105"/>
    </location>
</feature>
<comment type="caution">
    <text evidence="11">The sequence shown here is derived from an EMBL/GenBank/DDBJ whole genome shotgun (WGS) entry which is preliminary data.</text>
</comment>
<dbReference type="SUPFAM" id="SSF103481">
    <property type="entry name" value="Multidrug resistance efflux transporter EmrE"/>
    <property type="match status" value="1"/>
</dbReference>
<dbReference type="FunFam" id="1.10.3730.20:FF:000001">
    <property type="entry name" value="Quaternary ammonium compound resistance transporter SugE"/>
    <property type="match status" value="1"/>
</dbReference>
<feature type="transmembrane region" description="Helical" evidence="10">
    <location>
        <begin position="31"/>
        <end position="49"/>
    </location>
</feature>
<evidence type="ECO:0000256" key="9">
    <source>
        <dbReference type="RuleBase" id="RU003942"/>
    </source>
</evidence>
<dbReference type="EMBL" id="AONC01000045">
    <property type="protein sequence ID" value="EXJ14211.1"/>
    <property type="molecule type" value="Genomic_DNA"/>
</dbReference>
<name>W9VB78_9GAMM</name>
<evidence type="ECO:0000256" key="7">
    <source>
        <dbReference type="ARBA" id="ARBA00038151"/>
    </source>
</evidence>
<dbReference type="InterPro" id="IPR045324">
    <property type="entry name" value="Small_multidrug_res"/>
</dbReference>
<protein>
    <recommendedName>
        <fullName evidence="8">Guanidinium exporter</fullName>
    </recommendedName>
</protein>
<dbReference type="GO" id="GO:0005886">
    <property type="term" value="C:plasma membrane"/>
    <property type="evidence" value="ECO:0007669"/>
    <property type="project" value="UniProtKB-SubCell"/>
</dbReference>
<keyword evidence="4 9" id="KW-0812">Transmembrane</keyword>
<evidence type="ECO:0000313" key="11">
    <source>
        <dbReference type="EMBL" id="EXJ14211.1"/>
    </source>
</evidence>
<keyword evidence="5 10" id="KW-1133">Transmembrane helix</keyword>
<keyword evidence="6 10" id="KW-0472">Membrane</keyword>
<dbReference type="GO" id="GO:1990961">
    <property type="term" value="P:xenobiotic detoxification by transmembrane export across the plasma membrane"/>
    <property type="evidence" value="ECO:0007669"/>
    <property type="project" value="UniProtKB-ARBA"/>
</dbReference>
<dbReference type="eggNOG" id="COG2076">
    <property type="taxonomic scope" value="Bacteria"/>
</dbReference>
<dbReference type="Proteomes" id="UP000019460">
    <property type="component" value="Unassembled WGS sequence"/>
</dbReference>
<dbReference type="GO" id="GO:0022857">
    <property type="term" value="F:transmembrane transporter activity"/>
    <property type="evidence" value="ECO:0007669"/>
    <property type="project" value="InterPro"/>
</dbReference>
<keyword evidence="2" id="KW-0813">Transport</keyword>
<comment type="similarity">
    <text evidence="7">Belongs to the drug/metabolite transporter (DMT) superfamily. Small multidrug resistance (SMR) (TC 2.A.7.1) family. Gdx/SugE subfamily.</text>
</comment>
<dbReference type="PANTHER" id="PTHR30561">
    <property type="entry name" value="SMR FAMILY PROTON-DEPENDENT DRUG EFFLUX TRANSPORTER SUGE"/>
    <property type="match status" value="1"/>
</dbReference>
<evidence type="ECO:0000256" key="6">
    <source>
        <dbReference type="ARBA" id="ARBA00023136"/>
    </source>
</evidence>
<dbReference type="InterPro" id="IPR037185">
    <property type="entry name" value="EmrE-like"/>
</dbReference>
<reference evidence="11 12" key="1">
    <citation type="submission" date="2012-11" db="EMBL/GenBank/DDBJ databases">
        <title>Genome assembly of Thiorhodococcus sp. AK35.</title>
        <authorList>
            <person name="Nupur N."/>
            <person name="Khatri I."/>
            <person name="Subramanian S."/>
            <person name="Pinnaka A."/>
        </authorList>
    </citation>
    <scope>NUCLEOTIDE SEQUENCE [LARGE SCALE GENOMIC DNA]</scope>
    <source>
        <strain evidence="11 12">AK35</strain>
    </source>
</reference>
<dbReference type="AlphaFoldDB" id="W9VB78"/>